<dbReference type="Proteomes" id="UP000037178">
    <property type="component" value="Unassembled WGS sequence"/>
</dbReference>
<dbReference type="InterPro" id="IPR008869">
    <property type="entry name" value="MlaC/ttg2D"/>
</dbReference>
<dbReference type="STRING" id="1675527.AIOL_000769"/>
<dbReference type="Pfam" id="PF05494">
    <property type="entry name" value="MlaC"/>
    <property type="match status" value="1"/>
</dbReference>
<accession>A0A0J9ED00</accession>
<dbReference type="AlphaFoldDB" id="A0A0J9ED00"/>
<dbReference type="PANTHER" id="PTHR36573:SF1">
    <property type="entry name" value="INTERMEMBRANE PHOSPHOLIPID TRANSPORT SYSTEM BINDING PROTEIN MLAC"/>
    <property type="match status" value="1"/>
</dbReference>
<evidence type="ECO:0000313" key="1">
    <source>
        <dbReference type="EMBL" id="KMW60605.1"/>
    </source>
</evidence>
<organism evidence="1 2">
    <name type="scientific">Candidatus Rhodobacter oscarellae</name>
    <dbReference type="NCBI Taxonomy" id="1675527"/>
    <lineage>
        <taxon>Bacteria</taxon>
        <taxon>Pseudomonadati</taxon>
        <taxon>Pseudomonadota</taxon>
        <taxon>Alphaproteobacteria</taxon>
        <taxon>Rhodobacterales</taxon>
        <taxon>Rhodobacter group</taxon>
        <taxon>Rhodobacter</taxon>
    </lineage>
</organism>
<dbReference type="PANTHER" id="PTHR36573">
    <property type="entry name" value="INTERMEMBRANE PHOSPHOLIPID TRANSPORT SYSTEM BINDING PROTEIN MLAC"/>
    <property type="match status" value="1"/>
</dbReference>
<name>A0A0J9ED00_9RHOB</name>
<evidence type="ECO:0000313" key="2">
    <source>
        <dbReference type="Proteomes" id="UP000037178"/>
    </source>
</evidence>
<protein>
    <submittedName>
        <fullName evidence="1">Toluene tolerance family protein</fullName>
    </submittedName>
</protein>
<sequence>MGGAALAAGAALLPGSARALSTREAEGLIDKLVADFNRIINSGMSQSRMIAAFEKDLFAKYADVALIAQLVLGPPARSASRAEMRDFTRAFQGYMARKYGTRFREFVGGRIEVQSAGPWKSYFQVKTVTRLAGSAPFEVTYRVSERSGKPLFIDMLIEGISLVKTEAIEVRALHERQGRNLKKLTAALKGLS</sequence>
<dbReference type="Gene3D" id="3.10.450.710">
    <property type="entry name" value="Tgt2/MlaC"/>
    <property type="match status" value="1"/>
</dbReference>
<proteinExistence type="predicted"/>
<dbReference type="PATRIC" id="fig|1675527.3.peg.826"/>
<comment type="caution">
    <text evidence="1">The sequence shown here is derived from an EMBL/GenBank/DDBJ whole genome shotgun (WGS) entry which is preliminary data.</text>
</comment>
<reference evidence="1 2" key="1">
    <citation type="submission" date="2015-06" db="EMBL/GenBank/DDBJ databases">
        <title>Draft genome sequence of an Alphaproteobacteria species associated to the Mediterranean sponge Oscarella lobularis.</title>
        <authorList>
            <person name="Jourda C."/>
            <person name="Santini S."/>
            <person name="Claverie J.-M."/>
        </authorList>
    </citation>
    <scope>NUCLEOTIDE SEQUENCE [LARGE SCALE GENOMIC DNA]</scope>
    <source>
        <strain evidence="1">IGS</strain>
    </source>
</reference>
<gene>
    <name evidence="1" type="ORF">AIOL_000769</name>
</gene>
<dbReference type="InterPro" id="IPR042245">
    <property type="entry name" value="Tgt2/MlaC_sf"/>
</dbReference>
<dbReference type="EMBL" id="LFTY01000001">
    <property type="protein sequence ID" value="KMW60605.1"/>
    <property type="molecule type" value="Genomic_DNA"/>
</dbReference>
<keyword evidence="2" id="KW-1185">Reference proteome</keyword>